<dbReference type="RefSeq" id="WP_025489922.1">
    <property type="nucleotide sequence ID" value="NZ_JBKVAZ010000005.1"/>
</dbReference>
<evidence type="ECO:0000256" key="6">
    <source>
        <dbReference type="ARBA" id="ARBA00022679"/>
    </source>
</evidence>
<dbReference type="InterPro" id="IPR050398">
    <property type="entry name" value="HssS/ArlS-like"/>
</dbReference>
<dbReference type="PANTHER" id="PTHR45528">
    <property type="entry name" value="SENSOR HISTIDINE KINASE CPXA"/>
    <property type="match status" value="1"/>
</dbReference>
<feature type="transmembrane region" description="Helical" evidence="15">
    <location>
        <begin position="306"/>
        <end position="324"/>
    </location>
</feature>
<keyword evidence="4" id="KW-1003">Cell membrane</keyword>
<keyword evidence="8" id="KW-0547">Nucleotide-binding</keyword>
<evidence type="ECO:0000256" key="1">
    <source>
        <dbReference type="ARBA" id="ARBA00000085"/>
    </source>
</evidence>
<evidence type="ECO:0000256" key="11">
    <source>
        <dbReference type="ARBA" id="ARBA00022989"/>
    </source>
</evidence>
<evidence type="ECO:0000259" key="16">
    <source>
        <dbReference type="PROSITE" id="PS50109"/>
    </source>
</evidence>
<dbReference type="AlphaFoldDB" id="A0A3E3IVX9"/>
<evidence type="ECO:0000256" key="15">
    <source>
        <dbReference type="SAM" id="Phobius"/>
    </source>
</evidence>
<comment type="subcellular location">
    <subcellularLocation>
        <location evidence="2">Cell membrane</location>
        <topology evidence="2">Multi-pass membrane protein</topology>
    </subcellularLocation>
</comment>
<dbReference type="GO" id="GO:0005886">
    <property type="term" value="C:plasma membrane"/>
    <property type="evidence" value="ECO:0007669"/>
    <property type="project" value="UniProtKB-SubCell"/>
</dbReference>
<gene>
    <name evidence="17" type="ORF">DWY69_13535</name>
</gene>
<feature type="compositionally biased region" description="Basic residues" evidence="14">
    <location>
        <begin position="937"/>
        <end position="947"/>
    </location>
</feature>
<proteinExistence type="predicted"/>
<dbReference type="GO" id="GO:0000155">
    <property type="term" value="F:phosphorelay sensor kinase activity"/>
    <property type="evidence" value="ECO:0007669"/>
    <property type="project" value="InterPro"/>
</dbReference>
<keyword evidence="5" id="KW-0597">Phosphoprotein</keyword>
<evidence type="ECO:0000256" key="3">
    <source>
        <dbReference type="ARBA" id="ARBA00012438"/>
    </source>
</evidence>
<dbReference type="Proteomes" id="UP000261166">
    <property type="component" value="Unassembled WGS sequence"/>
</dbReference>
<dbReference type="OrthoDB" id="9792991at2"/>
<evidence type="ECO:0000256" key="12">
    <source>
        <dbReference type="ARBA" id="ARBA00023012"/>
    </source>
</evidence>
<name>A0A3E3IVX9_9FIRM</name>
<feature type="region of interest" description="Disordered" evidence="14">
    <location>
        <begin position="891"/>
        <end position="954"/>
    </location>
</feature>
<feature type="transmembrane region" description="Helical" evidence="15">
    <location>
        <begin position="345"/>
        <end position="365"/>
    </location>
</feature>
<evidence type="ECO:0000256" key="2">
    <source>
        <dbReference type="ARBA" id="ARBA00004651"/>
    </source>
</evidence>
<keyword evidence="7 15" id="KW-0812">Transmembrane</keyword>
<evidence type="ECO:0000256" key="10">
    <source>
        <dbReference type="ARBA" id="ARBA00022840"/>
    </source>
</evidence>
<dbReference type="EC" id="2.7.13.3" evidence="3"/>
<dbReference type="Pfam" id="PF00512">
    <property type="entry name" value="HisKA"/>
    <property type="match status" value="1"/>
</dbReference>
<evidence type="ECO:0000256" key="8">
    <source>
        <dbReference type="ARBA" id="ARBA00022741"/>
    </source>
</evidence>
<feature type="domain" description="Histidine kinase" evidence="16">
    <location>
        <begin position="570"/>
        <end position="767"/>
    </location>
</feature>
<dbReference type="GO" id="GO:0005524">
    <property type="term" value="F:ATP binding"/>
    <property type="evidence" value="ECO:0007669"/>
    <property type="project" value="UniProtKB-KW"/>
</dbReference>
<dbReference type="PROSITE" id="PS50109">
    <property type="entry name" value="HIS_KIN"/>
    <property type="match status" value="1"/>
</dbReference>
<keyword evidence="11 15" id="KW-1133">Transmembrane helix</keyword>
<feature type="transmembrane region" description="Helical" evidence="15">
    <location>
        <begin position="12"/>
        <end position="35"/>
    </location>
</feature>
<keyword evidence="6" id="KW-0808">Transferase</keyword>
<dbReference type="SMART" id="SM00388">
    <property type="entry name" value="HisKA"/>
    <property type="match status" value="1"/>
</dbReference>
<evidence type="ECO:0000256" key="7">
    <source>
        <dbReference type="ARBA" id="ARBA00022692"/>
    </source>
</evidence>
<dbReference type="InterPro" id="IPR005467">
    <property type="entry name" value="His_kinase_dom"/>
</dbReference>
<evidence type="ECO:0000256" key="9">
    <source>
        <dbReference type="ARBA" id="ARBA00022777"/>
    </source>
</evidence>
<dbReference type="InterPro" id="IPR003594">
    <property type="entry name" value="HATPase_dom"/>
</dbReference>
<protein>
    <recommendedName>
        <fullName evidence="3">histidine kinase</fullName>
        <ecNumber evidence="3">2.7.13.3</ecNumber>
    </recommendedName>
</protein>
<accession>A0A3E3IVX9</accession>
<feature type="transmembrane region" description="Helical" evidence="15">
    <location>
        <begin position="471"/>
        <end position="499"/>
    </location>
</feature>
<dbReference type="CDD" id="cd00082">
    <property type="entry name" value="HisKA"/>
    <property type="match status" value="1"/>
</dbReference>
<evidence type="ECO:0000256" key="5">
    <source>
        <dbReference type="ARBA" id="ARBA00022553"/>
    </source>
</evidence>
<dbReference type="Gene3D" id="1.10.287.130">
    <property type="match status" value="1"/>
</dbReference>
<dbReference type="SUPFAM" id="SSF55874">
    <property type="entry name" value="ATPase domain of HSP90 chaperone/DNA topoisomerase II/histidine kinase"/>
    <property type="match status" value="1"/>
</dbReference>
<keyword evidence="9 17" id="KW-0418">Kinase</keyword>
<feature type="transmembrane region" description="Helical" evidence="15">
    <location>
        <begin position="395"/>
        <end position="417"/>
    </location>
</feature>
<dbReference type="Gene3D" id="3.30.565.10">
    <property type="entry name" value="Histidine kinase-like ATPase, C-terminal domain"/>
    <property type="match status" value="1"/>
</dbReference>
<dbReference type="SMART" id="SM00387">
    <property type="entry name" value="HATPase_c"/>
    <property type="match status" value="1"/>
</dbReference>
<keyword evidence="12" id="KW-0902">Two-component regulatory system</keyword>
<dbReference type="InterPro" id="IPR036097">
    <property type="entry name" value="HisK_dim/P_sf"/>
</dbReference>
<sequence>MDTKWKSNKKSSFLLPVIAISAAASILFMSLFPLFQKKAEESYIDPLTEQDFISDLFSINLVQYKYLREKADQKQYEYSDLYLDIEMPASDNPSDSYMDSSIQSFLALQREAINSQCTSYESMLSSLSEMMDYYVEDLNTGTVISNSGSGLPDAVGGEDSSDKQANSEYMYYLNLQYDSAGNITNVNVKCRNNAKQFLSRVQNAGHEFPLKLSKETPNGYSYSYDYDAEVNGRVAEYTLYSDDYETASSPTLRLSISSPTDMRIIYGLTQAQYTELMKPDNYYVYMANFQSMHFAGRDSYFEAGIAPAYLAFILAMALAGFLLCRKKSLRSEELLPLISRIPLEFLAAAAVVLFSTTSLVIQYIYEYQNGLFLRNVRAGIGANGKLGILPLDKTVIFIMLTVIFIVSFLIGSGLSGFRKGFLKEHSLICKYWNRIVGKIRSLCHSFYTDLVTYDIGTDANSIIIKVILVNFAILLVICCFWFAGIFGLVIYSVIIYFILKRYVKDIQSKYRKLLGATRSIAQGNLDTALSEDFGIFESYKSQLRQIQMDFKRAVDEEVKSQRMKTELITNVSHDLKTPLTAIITYIELLREPDITEEKKTEYLDILQRKSNRLKVLIEDLFEISKASSKSVTLQIVDVDICNLLRQAYLEQDDRIEAARLDFKFNLPEERIILPLDSQKTYRIFDNLYSNIIKYALSGTRVYVNLKDESDYVRVELKNISATELSVAPEELTERFVRGDDSRNTEGSGLGLAIAKSFAELQGGSMQIAIDGDLFKVILRFKKKAVSIQEEKPEQNNVLTGEGSTFSRQQMPYPVQNPQGYYGGPGTYNNPSAQNVYGGYPGMYGSAQGMPRTGNYGAGQEMPRTGYGAGRPINGSGYGAAPYNGPYNGGSYPGGGRMGTQPAPDTAWQNPRPPFSQEGMNSQPAAVPQEASEPKGSFFKKRNRKERKKNQTEEE</sequence>
<dbReference type="EMBL" id="QVLU01000011">
    <property type="protein sequence ID" value="RGE71213.1"/>
    <property type="molecule type" value="Genomic_DNA"/>
</dbReference>
<evidence type="ECO:0000256" key="14">
    <source>
        <dbReference type="SAM" id="MobiDB-lite"/>
    </source>
</evidence>
<keyword evidence="13 15" id="KW-0472">Membrane</keyword>
<reference evidence="17 18" key="1">
    <citation type="submission" date="2018-08" db="EMBL/GenBank/DDBJ databases">
        <title>A genome reference for cultivated species of the human gut microbiota.</title>
        <authorList>
            <person name="Zou Y."/>
            <person name="Xue W."/>
            <person name="Luo G."/>
        </authorList>
    </citation>
    <scope>NUCLEOTIDE SEQUENCE [LARGE SCALE GENOMIC DNA]</scope>
    <source>
        <strain evidence="17 18">AF26-4BH</strain>
    </source>
</reference>
<comment type="catalytic activity">
    <reaction evidence="1">
        <text>ATP + protein L-histidine = ADP + protein N-phospho-L-histidine.</text>
        <dbReference type="EC" id="2.7.13.3"/>
    </reaction>
</comment>
<comment type="caution">
    <text evidence="17">The sequence shown here is derived from an EMBL/GenBank/DDBJ whole genome shotgun (WGS) entry which is preliminary data.</text>
</comment>
<evidence type="ECO:0000256" key="4">
    <source>
        <dbReference type="ARBA" id="ARBA00022475"/>
    </source>
</evidence>
<dbReference type="FunFam" id="1.10.287.130:FF:000008">
    <property type="entry name" value="Two-component sensor histidine kinase"/>
    <property type="match status" value="1"/>
</dbReference>
<dbReference type="Pfam" id="PF02518">
    <property type="entry name" value="HATPase_c"/>
    <property type="match status" value="1"/>
</dbReference>
<dbReference type="SUPFAM" id="SSF47384">
    <property type="entry name" value="Homodimeric domain of signal transducing histidine kinase"/>
    <property type="match status" value="1"/>
</dbReference>
<dbReference type="InterPro" id="IPR036890">
    <property type="entry name" value="HATPase_C_sf"/>
</dbReference>
<dbReference type="InterPro" id="IPR003661">
    <property type="entry name" value="HisK_dim/P_dom"/>
</dbReference>
<dbReference type="PANTHER" id="PTHR45528:SF1">
    <property type="entry name" value="SENSOR HISTIDINE KINASE CPXA"/>
    <property type="match status" value="1"/>
</dbReference>
<organism evidence="17 18">
    <name type="scientific">Eisenbergiella massiliensis</name>
    <dbReference type="NCBI Taxonomy" id="1720294"/>
    <lineage>
        <taxon>Bacteria</taxon>
        <taxon>Bacillati</taxon>
        <taxon>Bacillota</taxon>
        <taxon>Clostridia</taxon>
        <taxon>Lachnospirales</taxon>
        <taxon>Lachnospiraceae</taxon>
        <taxon>Eisenbergiella</taxon>
    </lineage>
</organism>
<keyword evidence="10" id="KW-0067">ATP-binding</keyword>
<evidence type="ECO:0000313" key="17">
    <source>
        <dbReference type="EMBL" id="RGE71213.1"/>
    </source>
</evidence>
<evidence type="ECO:0000256" key="13">
    <source>
        <dbReference type="ARBA" id="ARBA00023136"/>
    </source>
</evidence>
<evidence type="ECO:0000313" key="18">
    <source>
        <dbReference type="Proteomes" id="UP000261166"/>
    </source>
</evidence>